<dbReference type="RefSeq" id="WP_159805785.1">
    <property type="nucleotide sequence ID" value="NZ_BLJE01000002.1"/>
</dbReference>
<dbReference type="GO" id="GO:0016787">
    <property type="term" value="F:hydrolase activity"/>
    <property type="evidence" value="ECO:0007669"/>
    <property type="project" value="UniProtKB-KW"/>
</dbReference>
<keyword evidence="6" id="KW-1185">Reference proteome</keyword>
<dbReference type="InterPro" id="IPR015797">
    <property type="entry name" value="NUDIX_hydrolase-like_dom_sf"/>
</dbReference>
<evidence type="ECO:0000259" key="4">
    <source>
        <dbReference type="PROSITE" id="PS51462"/>
    </source>
</evidence>
<dbReference type="Proteomes" id="UP000436822">
    <property type="component" value="Unassembled WGS sequence"/>
</dbReference>
<reference evidence="5 6" key="1">
    <citation type="submission" date="2019-12" db="EMBL/GenBank/DDBJ databases">
        <title>Litoreibacter badius sp. nov., a novel bacteriochlorophyll a-containing bacterium in the genus Litoreibacter.</title>
        <authorList>
            <person name="Kanamuro M."/>
            <person name="Takabe Y."/>
            <person name="Mori K."/>
            <person name="Takaichi S."/>
            <person name="Hanada S."/>
        </authorList>
    </citation>
    <scope>NUCLEOTIDE SEQUENCE [LARGE SCALE GENOMIC DNA]</scope>
    <source>
        <strain evidence="5 6">K6</strain>
    </source>
</reference>
<dbReference type="AlphaFoldDB" id="A0A6N6JH47"/>
<protein>
    <recommendedName>
        <fullName evidence="4">Nudix hydrolase domain-containing protein</fullName>
    </recommendedName>
</protein>
<dbReference type="CDD" id="cd02883">
    <property type="entry name" value="NUDIX_Hydrolase"/>
    <property type="match status" value="1"/>
</dbReference>
<dbReference type="EMBL" id="BLJE01000002">
    <property type="protein sequence ID" value="GFE64532.1"/>
    <property type="molecule type" value="Genomic_DNA"/>
</dbReference>
<evidence type="ECO:0000256" key="2">
    <source>
        <dbReference type="ARBA" id="ARBA00022801"/>
    </source>
</evidence>
<organism evidence="5 6">
    <name type="scientific">Litoreibacter roseus</name>
    <dbReference type="NCBI Taxonomy" id="2601869"/>
    <lineage>
        <taxon>Bacteria</taxon>
        <taxon>Pseudomonadati</taxon>
        <taxon>Pseudomonadota</taxon>
        <taxon>Alphaproteobacteria</taxon>
        <taxon>Rhodobacterales</taxon>
        <taxon>Roseobacteraceae</taxon>
        <taxon>Litoreibacter</taxon>
    </lineage>
</organism>
<proteinExistence type="inferred from homology"/>
<keyword evidence="2 3" id="KW-0378">Hydrolase</keyword>
<dbReference type="SUPFAM" id="SSF55811">
    <property type="entry name" value="Nudix"/>
    <property type="match status" value="1"/>
</dbReference>
<name>A0A6N6JH47_9RHOB</name>
<dbReference type="PANTHER" id="PTHR43046">
    <property type="entry name" value="GDP-MANNOSE MANNOSYL HYDROLASE"/>
    <property type="match status" value="1"/>
</dbReference>
<comment type="similarity">
    <text evidence="3">Belongs to the Nudix hydrolase family.</text>
</comment>
<dbReference type="PROSITE" id="PS00893">
    <property type="entry name" value="NUDIX_BOX"/>
    <property type="match status" value="1"/>
</dbReference>
<dbReference type="PROSITE" id="PS51462">
    <property type="entry name" value="NUDIX"/>
    <property type="match status" value="1"/>
</dbReference>
<comment type="cofactor">
    <cofactor evidence="1">
        <name>Mg(2+)</name>
        <dbReference type="ChEBI" id="CHEBI:18420"/>
    </cofactor>
</comment>
<dbReference type="InterPro" id="IPR020476">
    <property type="entry name" value="Nudix_hydrolase"/>
</dbReference>
<gene>
    <name evidence="5" type="ORF">KIN_16060</name>
</gene>
<dbReference type="InterPro" id="IPR000086">
    <property type="entry name" value="NUDIX_hydrolase_dom"/>
</dbReference>
<evidence type="ECO:0000313" key="6">
    <source>
        <dbReference type="Proteomes" id="UP000436822"/>
    </source>
</evidence>
<dbReference type="OrthoDB" id="9761969at2"/>
<evidence type="ECO:0000256" key="3">
    <source>
        <dbReference type="RuleBase" id="RU003476"/>
    </source>
</evidence>
<dbReference type="Gene3D" id="3.90.79.10">
    <property type="entry name" value="Nucleoside Triphosphate Pyrophosphohydrolase"/>
    <property type="match status" value="1"/>
</dbReference>
<accession>A0A6N6JH47</accession>
<comment type="caution">
    <text evidence="5">The sequence shown here is derived from an EMBL/GenBank/DDBJ whole genome shotgun (WGS) entry which is preliminary data.</text>
</comment>
<dbReference type="Pfam" id="PF00293">
    <property type="entry name" value="NUDIX"/>
    <property type="match status" value="1"/>
</dbReference>
<evidence type="ECO:0000256" key="1">
    <source>
        <dbReference type="ARBA" id="ARBA00001946"/>
    </source>
</evidence>
<evidence type="ECO:0000313" key="5">
    <source>
        <dbReference type="EMBL" id="GFE64532.1"/>
    </source>
</evidence>
<dbReference type="PRINTS" id="PR00502">
    <property type="entry name" value="NUDIXFAMILY"/>
</dbReference>
<dbReference type="PANTHER" id="PTHR43046:SF16">
    <property type="entry name" value="ADP-RIBOSE PYROPHOSPHATASE YJHB-RELATED"/>
    <property type="match status" value="1"/>
</dbReference>
<dbReference type="InterPro" id="IPR020084">
    <property type="entry name" value="NUDIX_hydrolase_CS"/>
</dbReference>
<feature type="domain" description="Nudix hydrolase" evidence="4">
    <location>
        <begin position="5"/>
        <end position="144"/>
    </location>
</feature>
<sequence length="150" mass="16862">MHHEWQRAAAYVVAFDLQRRVLLTRFQKFGHPKSGDWTLPGGGMKWGEQAHETAMRELKEETGLDADIGPLLGAQSEWFEAGASEFGQPGLALRLIFEARNCSGDLKRDFSDDDTTVDAAWFLPEDVQHLNRVEVVDFGIGLMSVREITD</sequence>